<dbReference type="GO" id="GO:0006189">
    <property type="term" value="P:'de novo' IMP biosynthetic process"/>
    <property type="evidence" value="ECO:0007669"/>
    <property type="project" value="InterPro"/>
</dbReference>
<dbReference type="Pfam" id="PF00731">
    <property type="entry name" value="AIRC"/>
    <property type="match status" value="1"/>
</dbReference>
<feature type="domain" description="PurE" evidence="1">
    <location>
        <begin position="119"/>
        <end position="248"/>
    </location>
</feature>
<keyword evidence="3" id="KW-1185">Reference proteome</keyword>
<sequence length="250" mass="27271">MNLENIRELLEDYKNDRVTIDKVIQNLRDLPYEDLGFARIDHHRALRRGVPEVIFCQGKTLHRIIEIVRHMLVKNSVVMGTRADKNIFEEVKKIAPDAKYYDDARIFLIEREKLPQNKGVIAVVSAGTSDIPVAEEAAVTAEVFGNEVERLYDVGVAGIHRLFMNMDVLHKARVVIVVAGMEGALASVVAGLVDKPVIAVPTSVGYGASFHGLSALLTMLNSCAGGITVVNIDNGFGAGFAAHQINKLGG</sequence>
<dbReference type="AlphaFoldDB" id="A0A3G2RCB7"/>
<dbReference type="KEGG" id="bacg:D2962_13630"/>
<dbReference type="PANTHER" id="PTHR43064:SF1">
    <property type="entry name" value="SLL1489 PROTEIN"/>
    <property type="match status" value="1"/>
</dbReference>
<organism evidence="2 3">
    <name type="scientific">Biomaibacter acetigenes</name>
    <dbReference type="NCBI Taxonomy" id="2316383"/>
    <lineage>
        <taxon>Bacteria</taxon>
        <taxon>Bacillati</taxon>
        <taxon>Bacillota</taxon>
        <taxon>Clostridia</taxon>
        <taxon>Thermosediminibacterales</taxon>
        <taxon>Tepidanaerobacteraceae</taxon>
        <taxon>Biomaibacter</taxon>
    </lineage>
</organism>
<dbReference type="SMART" id="SM01001">
    <property type="entry name" value="AIRC"/>
    <property type="match status" value="1"/>
</dbReference>
<dbReference type="InterPro" id="IPR000031">
    <property type="entry name" value="PurE_dom"/>
</dbReference>
<dbReference type="RefSeq" id="WP_122015803.1">
    <property type="nucleotide sequence ID" value="NZ_CP033169.1"/>
</dbReference>
<dbReference type="NCBIfam" id="NF033503">
    <property type="entry name" value="LarB"/>
    <property type="match status" value="1"/>
</dbReference>
<dbReference type="Gene3D" id="3.40.50.1970">
    <property type="match status" value="1"/>
</dbReference>
<dbReference type="PANTHER" id="PTHR43064">
    <property type="entry name" value="PHOSPHORIBOSYLAMINOIMIDAZOLE CARBOXYLASE-RELATED"/>
    <property type="match status" value="1"/>
</dbReference>
<accession>A0A3G2RCB7</accession>
<protein>
    <submittedName>
        <fullName evidence="2">Nickel pincer cofactor biosynthesis protein LarB</fullName>
    </submittedName>
</protein>
<evidence type="ECO:0000259" key="1">
    <source>
        <dbReference type="SMART" id="SM01001"/>
    </source>
</evidence>
<dbReference type="Proteomes" id="UP000280960">
    <property type="component" value="Chromosome"/>
</dbReference>
<dbReference type="InterPro" id="IPR039476">
    <property type="entry name" value="P2CMN_synthase_LarB"/>
</dbReference>
<gene>
    <name evidence="2" type="primary">larB</name>
    <name evidence="2" type="ORF">D2962_13630</name>
</gene>
<reference evidence="2 3" key="1">
    <citation type="submission" date="2018-10" db="EMBL/GenBank/DDBJ databases">
        <authorList>
            <person name="Zhang X."/>
        </authorList>
    </citation>
    <scope>NUCLEOTIDE SEQUENCE [LARGE SCALE GENOMIC DNA]</scope>
    <source>
        <strain evidence="2 3">SK-G1</strain>
    </source>
</reference>
<evidence type="ECO:0000313" key="3">
    <source>
        <dbReference type="Proteomes" id="UP000280960"/>
    </source>
</evidence>
<dbReference type="SUPFAM" id="SSF52255">
    <property type="entry name" value="N5-CAIR mutase (phosphoribosylaminoimidazole carboxylase, PurE)"/>
    <property type="match status" value="1"/>
</dbReference>
<name>A0A3G2RCB7_9FIRM</name>
<evidence type="ECO:0000313" key="2">
    <source>
        <dbReference type="EMBL" id="AYO32307.1"/>
    </source>
</evidence>
<proteinExistence type="predicted"/>
<dbReference type="EMBL" id="CP033169">
    <property type="protein sequence ID" value="AYO32307.1"/>
    <property type="molecule type" value="Genomic_DNA"/>
</dbReference>
<dbReference type="GO" id="GO:0016787">
    <property type="term" value="F:hydrolase activity"/>
    <property type="evidence" value="ECO:0007669"/>
    <property type="project" value="InterPro"/>
</dbReference>